<evidence type="ECO:0000256" key="1">
    <source>
        <dbReference type="SAM" id="Phobius"/>
    </source>
</evidence>
<feature type="transmembrane region" description="Helical" evidence="1">
    <location>
        <begin position="18"/>
        <end position="36"/>
    </location>
</feature>
<evidence type="ECO:0000313" key="2">
    <source>
        <dbReference type="EMBL" id="NJQ14234.1"/>
    </source>
</evidence>
<reference evidence="2 3" key="1">
    <citation type="submission" date="2020-03" db="EMBL/GenBank/DDBJ databases">
        <title>Draft genome of Streptomyces sp. ventii, isolated from the Axial Seamount in the Pacific Ocean, and resequencing of the two type strains Streptomyces lonarensis strain NCL 716 and Streptomyces bohaiensis strain 11A07.</title>
        <authorList>
            <person name="Loughran R.M."/>
            <person name="Pfannmuller K.M."/>
            <person name="Wasson B.J."/>
            <person name="Deadmond M.C."/>
            <person name="Paddock B.E."/>
            <person name="Koyack M.J."/>
            <person name="Gallegos D.A."/>
            <person name="Mitchell E.A."/>
            <person name="Ushijima B."/>
            <person name="Saw J.H."/>
            <person name="Mcphail K.L."/>
            <person name="Videau P."/>
        </authorList>
    </citation>
    <scope>NUCLEOTIDE SEQUENCE [LARGE SCALE GENOMIC DNA]</scope>
    <source>
        <strain evidence="2 3">11A07</strain>
    </source>
</reference>
<organism evidence="2 3">
    <name type="scientific">Streptomyces bohaiensis</name>
    <dbReference type="NCBI Taxonomy" id="1431344"/>
    <lineage>
        <taxon>Bacteria</taxon>
        <taxon>Bacillati</taxon>
        <taxon>Actinomycetota</taxon>
        <taxon>Actinomycetes</taxon>
        <taxon>Kitasatosporales</taxon>
        <taxon>Streptomycetaceae</taxon>
        <taxon>Streptomyces</taxon>
    </lineage>
</organism>
<evidence type="ECO:0008006" key="4">
    <source>
        <dbReference type="Google" id="ProtNLM"/>
    </source>
</evidence>
<accession>A0ABX1C4U0</accession>
<proteinExistence type="predicted"/>
<comment type="caution">
    <text evidence="2">The sequence shown here is derived from an EMBL/GenBank/DDBJ whole genome shotgun (WGS) entry which is preliminary data.</text>
</comment>
<feature type="transmembrane region" description="Helical" evidence="1">
    <location>
        <begin position="83"/>
        <end position="104"/>
    </location>
</feature>
<keyword evidence="1" id="KW-0812">Transmembrane</keyword>
<sequence>MTGGVVAAVRRRLGRRGAYLLVTGITWTLYGIGVIIDPRVGTMRAAVVLRDAAPLQVWGAVWVAGGVVAAASAWAACPRWRALGFGFAMLPPLLWALAFGWAWATGEYPRAWTGAAVWAGAAAKVWIVAGWTPRPGPVVLSVVPPPPGGGALSG</sequence>
<name>A0ABX1C4U0_9ACTN</name>
<evidence type="ECO:0000313" key="3">
    <source>
        <dbReference type="Proteomes" id="UP000727056"/>
    </source>
</evidence>
<keyword evidence="3" id="KW-1185">Reference proteome</keyword>
<dbReference type="Proteomes" id="UP000727056">
    <property type="component" value="Unassembled WGS sequence"/>
</dbReference>
<keyword evidence="1" id="KW-0472">Membrane</keyword>
<keyword evidence="1" id="KW-1133">Transmembrane helix</keyword>
<dbReference type="RefSeq" id="WP_168087066.1">
    <property type="nucleotide sequence ID" value="NZ_BHZH01000098.1"/>
</dbReference>
<dbReference type="EMBL" id="JAAVJC010000018">
    <property type="protein sequence ID" value="NJQ14234.1"/>
    <property type="molecule type" value="Genomic_DNA"/>
</dbReference>
<protein>
    <recommendedName>
        <fullName evidence="4">Integral membrane protein</fullName>
    </recommendedName>
</protein>
<feature type="transmembrane region" description="Helical" evidence="1">
    <location>
        <begin position="56"/>
        <end position="76"/>
    </location>
</feature>
<gene>
    <name evidence="2" type="ORF">HCN52_04595</name>
</gene>